<keyword evidence="1" id="KW-0812">Transmembrane</keyword>
<gene>
    <name evidence="2" type="ORF">KUL25_07370</name>
    <name evidence="3" type="ORF">KUL25_07375</name>
</gene>
<keyword evidence="4" id="KW-1185">Reference proteome</keyword>
<feature type="transmembrane region" description="Helical" evidence="1">
    <location>
        <begin position="6"/>
        <end position="27"/>
    </location>
</feature>
<keyword evidence="1" id="KW-1133">Transmembrane helix</keyword>
<organism evidence="3">
    <name type="scientific">Gymnodinialimonas phycosphaerae</name>
    <dbReference type="NCBI Taxonomy" id="2841589"/>
    <lineage>
        <taxon>Bacteria</taxon>
        <taxon>Pseudomonadati</taxon>
        <taxon>Pseudomonadota</taxon>
        <taxon>Alphaproteobacteria</taxon>
        <taxon>Rhodobacterales</taxon>
        <taxon>Paracoccaceae</taxon>
        <taxon>Gymnodinialimonas</taxon>
    </lineage>
</organism>
<name>A0A975TY05_9RHOB</name>
<dbReference type="Pfam" id="PF20044">
    <property type="entry name" value="DUF6446"/>
    <property type="match status" value="1"/>
</dbReference>
<keyword evidence="1" id="KW-0472">Membrane</keyword>
<keyword evidence="3" id="KW-0418">Kinase</keyword>
<dbReference type="InterPro" id="IPR045616">
    <property type="entry name" value="DUF6446"/>
</dbReference>
<keyword evidence="3" id="KW-0808">Transferase</keyword>
<protein>
    <submittedName>
        <fullName evidence="2">DUF6446 family protein</fullName>
    </submittedName>
    <submittedName>
        <fullName evidence="3">Histidine kinase</fullName>
    </submittedName>
</protein>
<dbReference type="AlphaFoldDB" id="A0A975TY05"/>
<reference evidence="3 4" key="1">
    <citation type="submission" date="2021-07" db="EMBL/GenBank/DDBJ databases">
        <title>Karlodiniumbacter phycospheric gen. nov., sp. nov., a phycosphere bacterium isolated from karlodinium veneficum.</title>
        <authorList>
            <person name="Peng Y."/>
            <person name="Jiang L."/>
            <person name="Lee J."/>
        </authorList>
    </citation>
    <scope>NUCLEOTIDE SEQUENCE</scope>
    <source>
        <strain evidence="3 4">N5</strain>
    </source>
</reference>
<proteinExistence type="predicted"/>
<dbReference type="RefSeq" id="WP_257892363.1">
    <property type="nucleotide sequence ID" value="NZ_JAIMBW010000001.1"/>
</dbReference>
<evidence type="ECO:0000313" key="2">
    <source>
        <dbReference type="EMBL" id="MBY4892582.1"/>
    </source>
</evidence>
<evidence type="ECO:0000313" key="4">
    <source>
        <dbReference type="Proteomes" id="UP000693972"/>
    </source>
</evidence>
<accession>A0A975TY05</accession>
<sequence>MTAGRLIVIVILGVTVLFGAALWWFVVRAYYERVDLNVLPITLASGAEIDLALDAAQAIDADTSPLRFRACFGLSGEILERFQSDAMAYDTPTPLTAPRWFNCFDAEAIGSALEAGEAQAYLATREIARGVDRVVAIFPDGRGYAWTQLNGTLE</sequence>
<dbReference type="EMBL" id="JAIMBW010000001">
    <property type="protein sequence ID" value="MBY4892582.1"/>
    <property type="molecule type" value="Genomic_DNA"/>
</dbReference>
<dbReference type="EMBL" id="CP078073">
    <property type="protein sequence ID" value="QXL89321.1"/>
    <property type="molecule type" value="Genomic_DNA"/>
</dbReference>
<evidence type="ECO:0000256" key="1">
    <source>
        <dbReference type="SAM" id="Phobius"/>
    </source>
</evidence>
<dbReference type="GO" id="GO:0016301">
    <property type="term" value="F:kinase activity"/>
    <property type="evidence" value="ECO:0007669"/>
    <property type="project" value="UniProtKB-KW"/>
</dbReference>
<evidence type="ECO:0000313" key="3">
    <source>
        <dbReference type="EMBL" id="QXL89321.1"/>
    </source>
</evidence>
<dbReference type="Proteomes" id="UP000693972">
    <property type="component" value="Unassembled WGS sequence"/>
</dbReference>